<name>A0A0E0IXH2_ORYNI</name>
<sequence>MLKIGRESWLGRSVRRMLGRKRQGRASIHQKMALSLGTSAPHTLALRLDLAGDAESLPA</sequence>
<reference evidence="1" key="1">
    <citation type="submission" date="2015-04" db="UniProtKB">
        <authorList>
            <consortium name="EnsemblPlants"/>
        </authorList>
    </citation>
    <scope>IDENTIFICATION</scope>
    <source>
        <strain evidence="1">SL10</strain>
    </source>
</reference>
<proteinExistence type="predicted"/>
<protein>
    <submittedName>
        <fullName evidence="1">Uncharacterized protein</fullName>
    </submittedName>
</protein>
<dbReference type="HOGENOM" id="CLU_2964890_0_0_1"/>
<accession>A0A0E0IXH2</accession>
<dbReference type="AlphaFoldDB" id="A0A0E0IXH2"/>
<reference evidence="1" key="2">
    <citation type="submission" date="2018-04" db="EMBL/GenBank/DDBJ databases">
        <title>OnivRS2 (Oryza nivara Reference Sequence Version 2).</title>
        <authorList>
            <person name="Zhang J."/>
            <person name="Kudrna D."/>
            <person name="Lee S."/>
            <person name="Talag J."/>
            <person name="Rajasekar S."/>
            <person name="Welchert J."/>
            <person name="Hsing Y.-I."/>
            <person name="Wing R.A."/>
        </authorList>
    </citation>
    <scope>NUCLEOTIDE SEQUENCE [LARGE SCALE GENOMIC DNA]</scope>
    <source>
        <strain evidence="1">SL10</strain>
    </source>
</reference>
<organism evidence="1">
    <name type="scientific">Oryza nivara</name>
    <name type="common">Indian wild rice</name>
    <name type="synonym">Oryza sativa f. spontanea</name>
    <dbReference type="NCBI Taxonomy" id="4536"/>
    <lineage>
        <taxon>Eukaryota</taxon>
        <taxon>Viridiplantae</taxon>
        <taxon>Streptophyta</taxon>
        <taxon>Embryophyta</taxon>
        <taxon>Tracheophyta</taxon>
        <taxon>Spermatophyta</taxon>
        <taxon>Magnoliopsida</taxon>
        <taxon>Liliopsida</taxon>
        <taxon>Poales</taxon>
        <taxon>Poaceae</taxon>
        <taxon>BOP clade</taxon>
        <taxon>Oryzoideae</taxon>
        <taxon>Oryzeae</taxon>
        <taxon>Oryzinae</taxon>
        <taxon>Oryza</taxon>
    </lineage>
</organism>
<evidence type="ECO:0000313" key="2">
    <source>
        <dbReference type="Proteomes" id="UP000006591"/>
    </source>
</evidence>
<dbReference type="EnsemblPlants" id="ONIVA11G01330.1">
    <property type="protein sequence ID" value="ONIVA11G01330.1"/>
    <property type="gene ID" value="ONIVA11G01330"/>
</dbReference>
<keyword evidence="2" id="KW-1185">Reference proteome</keyword>
<dbReference type="Proteomes" id="UP000006591">
    <property type="component" value="Chromosome 11"/>
</dbReference>
<evidence type="ECO:0000313" key="1">
    <source>
        <dbReference type="EnsemblPlants" id="ONIVA11G01330.1"/>
    </source>
</evidence>
<dbReference type="Gramene" id="ONIVA11G01330.1">
    <property type="protein sequence ID" value="ONIVA11G01330.1"/>
    <property type="gene ID" value="ONIVA11G01330"/>
</dbReference>